<dbReference type="Pfam" id="PF08909">
    <property type="entry name" value="DUF1854"/>
    <property type="match status" value="1"/>
</dbReference>
<gene>
    <name evidence="2" type="ORF">G3A44_08375</name>
</gene>
<organism evidence="2 3">
    <name type="scientific">Ideonella livida</name>
    <dbReference type="NCBI Taxonomy" id="2707176"/>
    <lineage>
        <taxon>Bacteria</taxon>
        <taxon>Pseudomonadati</taxon>
        <taxon>Pseudomonadota</taxon>
        <taxon>Betaproteobacteria</taxon>
        <taxon>Burkholderiales</taxon>
        <taxon>Sphaerotilaceae</taxon>
        <taxon>Ideonella</taxon>
    </lineage>
</organism>
<accession>A0A7C9PGN5</accession>
<dbReference type="EMBL" id="JAAGOH010000007">
    <property type="protein sequence ID" value="NDY91209.1"/>
    <property type="molecule type" value="Genomic_DNA"/>
</dbReference>
<evidence type="ECO:0000259" key="1">
    <source>
        <dbReference type="Pfam" id="PF08909"/>
    </source>
</evidence>
<comment type="caution">
    <text evidence="2">The sequence shown here is derived from an EMBL/GenBank/DDBJ whole genome shotgun (WGS) entry which is preliminary data.</text>
</comment>
<feature type="domain" description="DUF1854" evidence="1">
    <location>
        <begin position="24"/>
        <end position="154"/>
    </location>
</feature>
<evidence type="ECO:0000313" key="2">
    <source>
        <dbReference type="EMBL" id="NDY91209.1"/>
    </source>
</evidence>
<dbReference type="Proteomes" id="UP000484255">
    <property type="component" value="Unassembled WGS sequence"/>
</dbReference>
<dbReference type="AlphaFoldDB" id="A0A7C9PGN5"/>
<proteinExistence type="predicted"/>
<evidence type="ECO:0000313" key="3">
    <source>
        <dbReference type="Proteomes" id="UP000484255"/>
    </source>
</evidence>
<name>A0A7C9PGN5_9BURK</name>
<reference evidence="2 3" key="1">
    <citation type="submission" date="2020-02" db="EMBL/GenBank/DDBJ databases">
        <title>Ideonella bacterium strain TBM-1.</title>
        <authorList>
            <person name="Chen W.-M."/>
        </authorList>
    </citation>
    <scope>NUCLEOTIDE SEQUENCE [LARGE SCALE GENOMIC DNA]</scope>
    <source>
        <strain evidence="2 3">TBM-1</strain>
    </source>
</reference>
<protein>
    <submittedName>
        <fullName evidence="2">DUF1854 domain-containing protein</fullName>
    </submittedName>
</protein>
<dbReference type="RefSeq" id="WP_163457055.1">
    <property type="nucleotide sequence ID" value="NZ_JAAGOH010000007.1"/>
</dbReference>
<sequence length="155" mass="17560">MPPFTLHRDGLGRLRLTDAQGTVHEDVQPVRAFPLAAPEQHISLMGRDGHELVWIDHLDQLPASTRQVLEAELAQRECLPVIQRIDSVSTFATPSQWQVQTDRGPTTLLLKAEEDIRRLPESGRLLITSGHGIAFLVQDRFALDRSSRRLLERFL</sequence>
<keyword evidence="3" id="KW-1185">Reference proteome</keyword>
<dbReference type="InterPro" id="IPR015005">
    <property type="entry name" value="DUF1854"/>
</dbReference>